<organism evidence="4 5">
    <name type="scientific">Suilimivivens aceti</name>
    <dbReference type="NCBI Taxonomy" id="2981774"/>
    <lineage>
        <taxon>Bacteria</taxon>
        <taxon>Bacillati</taxon>
        <taxon>Bacillota</taxon>
        <taxon>Clostridia</taxon>
        <taxon>Lachnospirales</taxon>
        <taxon>Lachnospiraceae</taxon>
        <taxon>Suilimivivens</taxon>
    </lineage>
</organism>
<dbReference type="InterPro" id="IPR027417">
    <property type="entry name" value="P-loop_NTPase"/>
</dbReference>
<accession>A0ABT2SZL5</accession>
<dbReference type="Gene3D" id="3.40.50.300">
    <property type="entry name" value="P-loop containing nucleotide triphosphate hydrolases"/>
    <property type="match status" value="1"/>
</dbReference>
<feature type="domain" description="ATPase" evidence="2">
    <location>
        <begin position="5"/>
        <end position="196"/>
    </location>
</feature>
<gene>
    <name evidence="4" type="ORF">OCV77_02785</name>
</gene>
<dbReference type="Proteomes" id="UP001652432">
    <property type="component" value="Unassembled WGS sequence"/>
</dbReference>
<evidence type="ECO:0000313" key="5">
    <source>
        <dbReference type="Proteomes" id="UP001652432"/>
    </source>
</evidence>
<dbReference type="InterPro" id="IPR001845">
    <property type="entry name" value="HTH_ArsR_DNA-bd_dom"/>
</dbReference>
<dbReference type="Pfam" id="PF01022">
    <property type="entry name" value="HTH_5"/>
    <property type="match status" value="1"/>
</dbReference>
<dbReference type="SUPFAM" id="SSF52540">
    <property type="entry name" value="P-loop containing nucleoside triphosphate hydrolases"/>
    <property type="match status" value="1"/>
</dbReference>
<dbReference type="InterPro" id="IPR004256">
    <property type="entry name" value="DUF234"/>
</dbReference>
<evidence type="ECO:0000259" key="2">
    <source>
        <dbReference type="Pfam" id="PF01637"/>
    </source>
</evidence>
<reference evidence="4 5" key="1">
    <citation type="journal article" date="2021" name="ISME Commun">
        <title>Automated analysis of genomic sequences facilitates high-throughput and comprehensive description of bacteria.</title>
        <authorList>
            <person name="Hitch T.C.A."/>
        </authorList>
    </citation>
    <scope>NUCLEOTIDE SEQUENCE [LARGE SCALE GENOMIC DNA]</scope>
    <source>
        <strain evidence="4 5">Sanger_18</strain>
    </source>
</reference>
<dbReference type="PANTHER" id="PTHR34704:SF1">
    <property type="entry name" value="ATPASE"/>
    <property type="match status" value="1"/>
</dbReference>
<proteinExistence type="predicted"/>
<protein>
    <submittedName>
        <fullName evidence="4">ATP-binding protein</fullName>
    </submittedName>
</protein>
<keyword evidence="4" id="KW-0067">ATP-binding</keyword>
<comment type="caution">
    <text evidence="4">The sequence shown here is derived from an EMBL/GenBank/DDBJ whole genome shotgun (WGS) entry which is preliminary data.</text>
</comment>
<sequence length="453" mass="52613">MVLGRTVELNYLNTYFDKAGSQLMIAYGERGADKLALLMEFADGKPFHYYRARPASLKEQLIQWNRELWEQSGISKDSISFFGLLNSLSEKQKKKIVVIIDEFQLMIRENGSFMEELIRYLHKKEQEEGVMVILCSSQVSFVENSLISKIGAAAYEITGFLKIKELPFSCIGEYFPAFSRQECIEAYSVLGGMPGLWKYFDDKLSVRENICRTILNPESGLYTEGRREMEEQLRETGVYDTILSALSSGQKKLNDLYRHTGFSRAKISVYLKNLMELEIAEKVFSYDTEGKAAAQKGIYRISNHFLHFYYKFIYQNASGLQRLPADMFYERYIAPGLRTYIADYFKKICMQSLQMWSENGKLPFRAEEFGEWVGKFGNIDLIAKGEGKTLIGLCNYENEVFRYDDYEWLLFCAKKAQLSVDYVYLFSVTDFEDALNRESKQKEYLRLLTLDEI</sequence>
<feature type="domain" description="HTH arsR-type" evidence="1">
    <location>
        <begin position="242"/>
        <end position="282"/>
    </location>
</feature>
<evidence type="ECO:0000259" key="3">
    <source>
        <dbReference type="Pfam" id="PF03008"/>
    </source>
</evidence>
<dbReference type="InterPro" id="IPR011579">
    <property type="entry name" value="ATPase_dom"/>
</dbReference>
<dbReference type="Pfam" id="PF03008">
    <property type="entry name" value="DUF234"/>
    <property type="match status" value="1"/>
</dbReference>
<dbReference type="Pfam" id="PF01637">
    <property type="entry name" value="ATPase_2"/>
    <property type="match status" value="1"/>
</dbReference>
<evidence type="ECO:0000313" key="4">
    <source>
        <dbReference type="EMBL" id="MCU6743438.1"/>
    </source>
</evidence>
<name>A0ABT2SZL5_9FIRM</name>
<feature type="domain" description="DUF234" evidence="3">
    <location>
        <begin position="309"/>
        <end position="398"/>
    </location>
</feature>
<dbReference type="GO" id="GO:0005524">
    <property type="term" value="F:ATP binding"/>
    <property type="evidence" value="ECO:0007669"/>
    <property type="project" value="UniProtKB-KW"/>
</dbReference>
<keyword evidence="5" id="KW-1185">Reference proteome</keyword>
<dbReference type="RefSeq" id="WP_262573162.1">
    <property type="nucleotide sequence ID" value="NZ_JAOQKJ010000002.1"/>
</dbReference>
<keyword evidence="4" id="KW-0547">Nucleotide-binding</keyword>
<evidence type="ECO:0000259" key="1">
    <source>
        <dbReference type="Pfam" id="PF01022"/>
    </source>
</evidence>
<dbReference type="PANTHER" id="PTHR34704">
    <property type="entry name" value="ATPASE"/>
    <property type="match status" value="1"/>
</dbReference>
<dbReference type="EMBL" id="JAOQKJ010000002">
    <property type="protein sequence ID" value="MCU6743438.1"/>
    <property type="molecule type" value="Genomic_DNA"/>
</dbReference>